<keyword evidence="2" id="KW-0472">Membrane</keyword>
<evidence type="ECO:0000256" key="1">
    <source>
        <dbReference type="SAM" id="MobiDB-lite"/>
    </source>
</evidence>
<protein>
    <submittedName>
        <fullName evidence="3">Uncharacterized protein</fullName>
    </submittedName>
</protein>
<organism evidence="3">
    <name type="scientific">Arthrobacter sp. K5</name>
    <dbReference type="NCBI Taxonomy" id="2839623"/>
    <lineage>
        <taxon>Bacteria</taxon>
        <taxon>Bacillati</taxon>
        <taxon>Actinomycetota</taxon>
        <taxon>Actinomycetes</taxon>
        <taxon>Micrococcales</taxon>
        <taxon>Micrococcaceae</taxon>
        <taxon>Arthrobacter</taxon>
    </lineage>
</organism>
<keyword evidence="2" id="KW-1133">Transmembrane helix</keyword>
<reference evidence="3" key="1">
    <citation type="submission" date="2024-06" db="EMBL/GenBank/DDBJ databases">
        <title>Biodegradation of dimethachlon by Arthrobacter sp. K5: mechanistic insights and ecological implications.</title>
        <authorList>
            <person name="Hu S."/>
            <person name="Lu P."/>
        </authorList>
    </citation>
    <scope>NUCLEOTIDE SEQUENCE</scope>
    <source>
        <strain evidence="3">K5</strain>
    </source>
</reference>
<sequence>MEMFGRAHVGIKGHGLDGPGKGSRVAWIVAGALAAAVTLAVVVWEVLDRTEDSDAERTGEEPAPRRKWWSVS</sequence>
<feature type="compositionally biased region" description="Basic and acidic residues" evidence="1">
    <location>
        <begin position="51"/>
        <end position="64"/>
    </location>
</feature>
<dbReference type="AlphaFoldDB" id="A0AAU8ELM9"/>
<evidence type="ECO:0000256" key="2">
    <source>
        <dbReference type="SAM" id="Phobius"/>
    </source>
</evidence>
<accession>A0AAU8ELM9</accession>
<feature type="transmembrane region" description="Helical" evidence="2">
    <location>
        <begin position="25"/>
        <end position="47"/>
    </location>
</feature>
<dbReference type="EMBL" id="CP159279">
    <property type="protein sequence ID" value="XCH09449.1"/>
    <property type="molecule type" value="Genomic_DNA"/>
</dbReference>
<proteinExistence type="predicted"/>
<evidence type="ECO:0000313" key="3">
    <source>
        <dbReference type="EMBL" id="XCH09449.1"/>
    </source>
</evidence>
<feature type="region of interest" description="Disordered" evidence="1">
    <location>
        <begin position="51"/>
        <end position="72"/>
    </location>
</feature>
<dbReference type="RefSeq" id="WP_353710260.1">
    <property type="nucleotide sequence ID" value="NZ_CP159279.1"/>
</dbReference>
<keyword evidence="2" id="KW-0812">Transmembrane</keyword>
<name>A0AAU8ELM9_9MICC</name>
<gene>
    <name evidence="3" type="ORF">ABRP34_11300</name>
</gene>